<name>A0A7D6VFM6_9NOCA</name>
<reference evidence="1 2" key="1">
    <citation type="submission" date="2020-07" db="EMBL/GenBank/DDBJ databases">
        <authorList>
            <person name="Zhuang K."/>
            <person name="Ran Y."/>
        </authorList>
    </citation>
    <scope>NUCLEOTIDE SEQUENCE [LARGE SCALE GENOMIC DNA]</scope>
    <source>
        <strain evidence="1 2">WCH-YHL-001</strain>
    </source>
</reference>
<keyword evidence="2" id="KW-1185">Reference proteome</keyword>
<organism evidence="1 2">
    <name type="scientific">Nocardia huaxiensis</name>
    <dbReference type="NCBI Taxonomy" id="2755382"/>
    <lineage>
        <taxon>Bacteria</taxon>
        <taxon>Bacillati</taxon>
        <taxon>Actinomycetota</taxon>
        <taxon>Actinomycetes</taxon>
        <taxon>Mycobacteriales</taxon>
        <taxon>Nocardiaceae</taxon>
        <taxon>Nocardia</taxon>
    </lineage>
</organism>
<dbReference type="Proteomes" id="UP000515512">
    <property type="component" value="Chromosome"/>
</dbReference>
<proteinExistence type="predicted"/>
<sequence length="100" mass="10137">MAIAIAVGLGVSTLASVPVMVFGGLPNPNYPQPGIGIPSYPQPGVPSGCLMFCDPLQSLPNPGYVPPLPDCATPPYDGGTGWIMPLDHASADSPFGVMGD</sequence>
<protein>
    <submittedName>
        <fullName evidence="1">Uncharacterized protein</fullName>
    </submittedName>
</protein>
<evidence type="ECO:0000313" key="1">
    <source>
        <dbReference type="EMBL" id="QLY28490.1"/>
    </source>
</evidence>
<gene>
    <name evidence="1" type="ORF">H0264_24365</name>
</gene>
<dbReference type="RefSeq" id="WP_181579696.1">
    <property type="nucleotide sequence ID" value="NZ_CP059399.1"/>
</dbReference>
<accession>A0A7D6VFM6</accession>
<dbReference type="KEGG" id="nhu:H0264_24365"/>
<dbReference type="EMBL" id="CP059399">
    <property type="protein sequence ID" value="QLY28490.1"/>
    <property type="molecule type" value="Genomic_DNA"/>
</dbReference>
<evidence type="ECO:0000313" key="2">
    <source>
        <dbReference type="Proteomes" id="UP000515512"/>
    </source>
</evidence>
<dbReference type="AlphaFoldDB" id="A0A7D6VFM6"/>